<reference evidence="2" key="1">
    <citation type="journal article" date="2021" name="Nat. Commun.">
        <title>Genetic determinants of endophytism in the Arabidopsis root mycobiome.</title>
        <authorList>
            <person name="Mesny F."/>
            <person name="Miyauchi S."/>
            <person name="Thiergart T."/>
            <person name="Pickel B."/>
            <person name="Atanasova L."/>
            <person name="Karlsson M."/>
            <person name="Huettel B."/>
            <person name="Barry K.W."/>
            <person name="Haridas S."/>
            <person name="Chen C."/>
            <person name="Bauer D."/>
            <person name="Andreopoulos W."/>
            <person name="Pangilinan J."/>
            <person name="LaButti K."/>
            <person name="Riley R."/>
            <person name="Lipzen A."/>
            <person name="Clum A."/>
            <person name="Drula E."/>
            <person name="Henrissat B."/>
            <person name="Kohler A."/>
            <person name="Grigoriev I.V."/>
            <person name="Martin F.M."/>
            <person name="Hacquard S."/>
        </authorList>
    </citation>
    <scope>NUCLEOTIDE SEQUENCE</scope>
    <source>
        <strain evidence="2">MPI-CAGE-CH-0235</strain>
    </source>
</reference>
<feature type="signal peptide" evidence="1">
    <location>
        <begin position="1"/>
        <end position="18"/>
    </location>
</feature>
<proteinExistence type="predicted"/>
<evidence type="ECO:0000256" key="1">
    <source>
        <dbReference type="SAM" id="SignalP"/>
    </source>
</evidence>
<dbReference type="EMBL" id="JAGPNK010000001">
    <property type="protein sequence ID" value="KAH7329295.1"/>
    <property type="molecule type" value="Genomic_DNA"/>
</dbReference>
<dbReference type="PANTHER" id="PTHR35605">
    <property type="entry name" value="ECP2 EFFECTOR PROTEIN DOMAIN-CONTAINING PROTEIN-RELATED"/>
    <property type="match status" value="1"/>
</dbReference>
<dbReference type="Proteomes" id="UP000813444">
    <property type="component" value="Unassembled WGS sequence"/>
</dbReference>
<organism evidence="2 3">
    <name type="scientific">Stachybotrys elegans</name>
    <dbReference type="NCBI Taxonomy" id="80388"/>
    <lineage>
        <taxon>Eukaryota</taxon>
        <taxon>Fungi</taxon>
        <taxon>Dikarya</taxon>
        <taxon>Ascomycota</taxon>
        <taxon>Pezizomycotina</taxon>
        <taxon>Sordariomycetes</taxon>
        <taxon>Hypocreomycetidae</taxon>
        <taxon>Hypocreales</taxon>
        <taxon>Stachybotryaceae</taxon>
        <taxon>Stachybotrys</taxon>
    </lineage>
</organism>
<name>A0A8K0WXI7_9HYPO</name>
<accession>A0A8K0WXI7</accession>
<protein>
    <submittedName>
        <fullName evidence="2">Uncharacterized protein</fullName>
    </submittedName>
</protein>
<dbReference type="OrthoDB" id="3552888at2759"/>
<feature type="chain" id="PRO_5035433373" evidence="1">
    <location>
        <begin position="19"/>
        <end position="188"/>
    </location>
</feature>
<comment type="caution">
    <text evidence="2">The sequence shown here is derived from an EMBL/GenBank/DDBJ whole genome shotgun (WGS) entry which is preliminary data.</text>
</comment>
<evidence type="ECO:0000313" key="2">
    <source>
        <dbReference type="EMBL" id="KAH7329295.1"/>
    </source>
</evidence>
<gene>
    <name evidence="2" type="ORF">B0I35DRAFT_466520</name>
</gene>
<sequence>MLSSNLIQLLVAVAPALPASFLDYGVEDIQWEVQAFPGGPLLNLTGTVEQAHDELVRLNPNFTDDFPFQPENSLQARTDFGGSSYNCNTNVWGLASKHEIENGISYLWHWKQCDIGNCGRVSCSGDAAIWWCNDARETKTLASFGSIADGAQFIVDRCTVQRGQWTTVASGQEFHQSSWNVIARQDSC</sequence>
<dbReference type="AlphaFoldDB" id="A0A8K0WXI7"/>
<keyword evidence="1" id="KW-0732">Signal</keyword>
<evidence type="ECO:0000313" key="3">
    <source>
        <dbReference type="Proteomes" id="UP000813444"/>
    </source>
</evidence>
<dbReference type="PANTHER" id="PTHR35605:SF1">
    <property type="entry name" value="ECP2 EFFECTOR PROTEIN DOMAIN-CONTAINING PROTEIN-RELATED"/>
    <property type="match status" value="1"/>
</dbReference>
<keyword evidence="3" id="KW-1185">Reference proteome</keyword>